<keyword evidence="1" id="KW-0732">Signal</keyword>
<evidence type="ECO:0000313" key="3">
    <source>
        <dbReference type="Proteomes" id="UP000003163"/>
    </source>
</evidence>
<evidence type="ECO:0000256" key="1">
    <source>
        <dbReference type="SAM" id="SignalP"/>
    </source>
</evidence>
<gene>
    <name evidence="2" type="ORF">EDEG_03962</name>
</gene>
<reference evidence="3" key="2">
    <citation type="submission" date="2015-07" db="EMBL/GenBank/DDBJ databases">
        <title>Contrasting host-pathogen interactions and genome evolution in two generalist and specialist microsporidian pathogens of mosquitoes.</title>
        <authorList>
            <consortium name="The Broad Institute Genomics Platform"/>
            <consortium name="The Broad Institute Genome Sequencing Center for Infectious Disease"/>
            <person name="Cuomo C.A."/>
            <person name="Sanscrainte N.D."/>
            <person name="Goldberg J.M."/>
            <person name="Heiman D."/>
            <person name="Young S."/>
            <person name="Zeng Q."/>
            <person name="Becnel J.J."/>
            <person name="Birren B.W."/>
        </authorList>
    </citation>
    <scope>NUCLEOTIDE SEQUENCE [LARGE SCALE GENOMIC DNA]</scope>
    <source>
        <strain evidence="3">USNM 41457</strain>
    </source>
</reference>
<reference evidence="2 3" key="1">
    <citation type="submission" date="2011-08" db="EMBL/GenBank/DDBJ databases">
        <authorList>
            <person name="Liu Z.J."/>
            <person name="Shi F.L."/>
            <person name="Lu J.Q."/>
            <person name="Li M."/>
            <person name="Wang Z.L."/>
        </authorList>
    </citation>
    <scope>NUCLEOTIDE SEQUENCE [LARGE SCALE GENOMIC DNA]</scope>
    <source>
        <strain evidence="2 3">USNM 41457</strain>
    </source>
</reference>
<feature type="chain" id="PRO_5012791040" evidence="1">
    <location>
        <begin position="16"/>
        <end position="208"/>
    </location>
</feature>
<dbReference type="HOGENOM" id="CLU_1320874_0_0_1"/>
<comment type="caution">
    <text evidence="2">The sequence shown here is derived from an EMBL/GenBank/DDBJ whole genome shotgun (WGS) entry which is preliminary data.</text>
</comment>
<dbReference type="InParanoid" id="J9D1G6"/>
<feature type="signal peptide" evidence="1">
    <location>
        <begin position="1"/>
        <end position="15"/>
    </location>
</feature>
<accession>J9D1G6</accession>
<evidence type="ECO:0000313" key="2">
    <source>
        <dbReference type="EMBL" id="EJW01419.1"/>
    </source>
</evidence>
<proteinExistence type="predicted"/>
<dbReference type="Proteomes" id="UP000003163">
    <property type="component" value="Unassembled WGS sequence"/>
</dbReference>
<sequence length="208" mass="24519">MFFILFYAYLNSVLTSNCNIKTDDEISSEFKKEEQSICTETQKIVLEQWALYKKAIQKFLTPESSVEQKEQDESQRITLIIQRFSKYIYELESIESALNDAEKTAREKVKEYEKSILISQNSLRTANKDSISTDNSPIVENWNKIYEFYENAYKYYKSLVCCTFTQLNALKYQVEYAKFFAETLLEKHFANNKQIIIVSIKKDAKTKK</sequence>
<dbReference type="VEuPathDB" id="MicrosporidiaDB:EDEG_03962"/>
<organism evidence="2 3">
    <name type="scientific">Edhazardia aedis (strain USNM 41457)</name>
    <name type="common">Microsporidian parasite</name>
    <dbReference type="NCBI Taxonomy" id="1003232"/>
    <lineage>
        <taxon>Eukaryota</taxon>
        <taxon>Fungi</taxon>
        <taxon>Fungi incertae sedis</taxon>
        <taxon>Microsporidia</taxon>
        <taxon>Edhazardia</taxon>
    </lineage>
</organism>
<keyword evidence="3" id="KW-1185">Reference proteome</keyword>
<dbReference type="AlphaFoldDB" id="J9D1G6"/>
<name>J9D1G6_EDHAE</name>
<protein>
    <submittedName>
        <fullName evidence="2">Uncharacterized protein</fullName>
    </submittedName>
</protein>
<dbReference type="EMBL" id="AFBI03000159">
    <property type="protein sequence ID" value="EJW01419.1"/>
    <property type="molecule type" value="Genomic_DNA"/>
</dbReference>